<evidence type="ECO:0000256" key="1">
    <source>
        <dbReference type="SAM" id="MobiDB-lite"/>
    </source>
</evidence>
<evidence type="ECO:0000313" key="3">
    <source>
        <dbReference type="EMBL" id="CAF1133229.1"/>
    </source>
</evidence>
<dbReference type="InterPro" id="IPR018289">
    <property type="entry name" value="MULE_transposase_dom"/>
</dbReference>
<feature type="compositionally biased region" description="Basic residues" evidence="1">
    <location>
        <begin position="326"/>
        <end position="342"/>
    </location>
</feature>
<reference evidence="3" key="1">
    <citation type="submission" date="2021-02" db="EMBL/GenBank/DDBJ databases">
        <authorList>
            <person name="Nowell W R."/>
        </authorList>
    </citation>
    <scope>NUCLEOTIDE SEQUENCE</scope>
    <source>
        <strain evidence="3">Ploen Becks lab</strain>
    </source>
</reference>
<keyword evidence="4" id="KW-1185">Reference proteome</keyword>
<feature type="domain" description="MULE transposase" evidence="2">
    <location>
        <begin position="156"/>
        <end position="251"/>
    </location>
</feature>
<name>A0A814RFJ6_9BILA</name>
<evidence type="ECO:0000259" key="2">
    <source>
        <dbReference type="Pfam" id="PF10551"/>
    </source>
</evidence>
<feature type="non-terminal residue" evidence="3">
    <location>
        <position position="448"/>
    </location>
</feature>
<comment type="caution">
    <text evidence="3">The sequence shown here is derived from an EMBL/GenBank/DDBJ whole genome shotgun (WGS) entry which is preliminary data.</text>
</comment>
<dbReference type="Proteomes" id="UP000663879">
    <property type="component" value="Unassembled WGS sequence"/>
</dbReference>
<dbReference type="EMBL" id="CAJNOC010009817">
    <property type="protein sequence ID" value="CAF1133229.1"/>
    <property type="molecule type" value="Genomic_DNA"/>
</dbReference>
<proteinExistence type="predicted"/>
<gene>
    <name evidence="3" type="ORF">OXX778_LOCUS22573</name>
</gene>
<dbReference type="OrthoDB" id="10012778at2759"/>
<evidence type="ECO:0000313" key="4">
    <source>
        <dbReference type="Proteomes" id="UP000663879"/>
    </source>
</evidence>
<dbReference type="AlphaFoldDB" id="A0A814RFJ6"/>
<protein>
    <recommendedName>
        <fullName evidence="2">MULE transposase domain-containing protein</fullName>
    </recommendedName>
</protein>
<dbReference type="Pfam" id="PF10551">
    <property type="entry name" value="MULE"/>
    <property type="match status" value="1"/>
</dbReference>
<accession>A0A814RFJ6</accession>
<sequence length="448" mass="50696">MYWRCSNRKCSATITTKDNLGCLNGIDHSCDLSNIEFKCSEVEKCIINRATNEENSLPKIYQEEQAKLIQDGYDYEGVAAFLNSNKTKILQKAYRARTALNPAKVKTKSDIDLDNEFGKTKDDKPFVIFDSNDSDRIIGFCSAIGLEILSKSKSFHVDGTFKSTPGVFYQTFGIHGWILNQMFPCVFALLGEKSERIYKKMLGLLKDACQRRGIFLNPDILASDFELASINAFKFHFPGIQIYGCQFHFAQAVRRKVDNLGLKIAFSANDDIQFFVKPFIALSMVPLDRLDEAFLVLLEKKDELIKNLDLNSNIPAEAINTQTGRGRGRGRGRSRGRGRGRGRASGAEENFEEINVQQTSNQALLIEEFVTYFVDTWFEGPFSVEFWNVSNTIGPRTNNHVEGFHNKLNSWLNKAHPDVYQLINIFKLIESGVSVDYTARLTGFSEPK</sequence>
<organism evidence="3 4">
    <name type="scientific">Brachionus calyciflorus</name>
    <dbReference type="NCBI Taxonomy" id="104777"/>
    <lineage>
        <taxon>Eukaryota</taxon>
        <taxon>Metazoa</taxon>
        <taxon>Spiralia</taxon>
        <taxon>Gnathifera</taxon>
        <taxon>Rotifera</taxon>
        <taxon>Eurotatoria</taxon>
        <taxon>Monogononta</taxon>
        <taxon>Pseudotrocha</taxon>
        <taxon>Ploima</taxon>
        <taxon>Brachionidae</taxon>
        <taxon>Brachionus</taxon>
    </lineage>
</organism>
<feature type="region of interest" description="Disordered" evidence="1">
    <location>
        <begin position="319"/>
        <end position="347"/>
    </location>
</feature>